<dbReference type="InterPro" id="IPR003675">
    <property type="entry name" value="Rce1/LyrA-like_dom"/>
</dbReference>
<organism evidence="3 4">
    <name type="scientific">Cyclobacterium lianum</name>
    <dbReference type="NCBI Taxonomy" id="388280"/>
    <lineage>
        <taxon>Bacteria</taxon>
        <taxon>Pseudomonadati</taxon>
        <taxon>Bacteroidota</taxon>
        <taxon>Cytophagia</taxon>
        <taxon>Cytophagales</taxon>
        <taxon>Cyclobacteriaceae</taxon>
        <taxon>Cyclobacterium</taxon>
    </lineage>
</organism>
<feature type="transmembrane region" description="Helical" evidence="1">
    <location>
        <begin position="246"/>
        <end position="267"/>
    </location>
</feature>
<name>A0A1M7LN93_9BACT</name>
<dbReference type="GO" id="GO:0080120">
    <property type="term" value="P:CAAX-box protein maturation"/>
    <property type="evidence" value="ECO:0007669"/>
    <property type="project" value="UniProtKB-ARBA"/>
</dbReference>
<gene>
    <name evidence="3" type="ORF">SAMN04488057_103359</name>
</gene>
<dbReference type="InterPro" id="IPR042150">
    <property type="entry name" value="MmRce1-like"/>
</dbReference>
<sequence length="279" mass="31818">MNRAKTLRNLIIFGLIALSIGWIGVAVDRNLPDQEGEESLGMAIWLVTPLLVVAILRSFGGDSWKDAGLKPNIKNNFKWYAVALLIFPLVTSIALIVGKLTGWTDFSGFEPKEYFTVLFGLFLVNIIKNIFEESVWRGYLTVKLIHLRIGDLTIYLVAGLIWGLWHVPYYLYFLDEETIRAVLPVDRYIFTVAAILSMLVWTVMFTEVFRLTQSIWPVILLHAMEDALINHLVIDGHIQTDLNKAIWISPICGIIPTALYLLIGIWLRQQRMKQTTSQL</sequence>
<proteinExistence type="predicted"/>
<dbReference type="RefSeq" id="WP_073093779.1">
    <property type="nucleotide sequence ID" value="NZ_FRCY01000003.1"/>
</dbReference>
<feature type="transmembrane region" description="Helical" evidence="1">
    <location>
        <begin position="7"/>
        <end position="27"/>
    </location>
</feature>
<accession>A0A1M7LN93</accession>
<dbReference type="PANTHER" id="PTHR35797">
    <property type="entry name" value="PROTEASE-RELATED"/>
    <property type="match status" value="1"/>
</dbReference>
<dbReference type="GO" id="GO:0004175">
    <property type="term" value="F:endopeptidase activity"/>
    <property type="evidence" value="ECO:0007669"/>
    <property type="project" value="UniProtKB-ARBA"/>
</dbReference>
<feature type="transmembrane region" description="Helical" evidence="1">
    <location>
        <begin position="215"/>
        <end position="234"/>
    </location>
</feature>
<protein>
    <submittedName>
        <fullName evidence="3">CAAX protease self-immunity</fullName>
    </submittedName>
</protein>
<dbReference type="AlphaFoldDB" id="A0A1M7LN93"/>
<feature type="transmembrane region" description="Helical" evidence="1">
    <location>
        <begin position="188"/>
        <end position="208"/>
    </location>
</feature>
<keyword evidence="3" id="KW-0645">Protease</keyword>
<feature type="domain" description="CAAX prenyl protease 2/Lysostaphin resistance protein A-like" evidence="2">
    <location>
        <begin position="117"/>
        <end position="227"/>
    </location>
</feature>
<keyword evidence="1" id="KW-1133">Transmembrane helix</keyword>
<dbReference type="EMBL" id="FRCY01000003">
    <property type="protein sequence ID" value="SHM79711.1"/>
    <property type="molecule type" value="Genomic_DNA"/>
</dbReference>
<dbReference type="Proteomes" id="UP000184513">
    <property type="component" value="Unassembled WGS sequence"/>
</dbReference>
<keyword evidence="3" id="KW-0378">Hydrolase</keyword>
<feature type="transmembrane region" description="Helical" evidence="1">
    <location>
        <begin position="39"/>
        <end position="59"/>
    </location>
</feature>
<dbReference type="STRING" id="388280.SAMN04488057_103359"/>
<feature type="transmembrane region" description="Helical" evidence="1">
    <location>
        <begin position="79"/>
        <end position="102"/>
    </location>
</feature>
<evidence type="ECO:0000313" key="4">
    <source>
        <dbReference type="Proteomes" id="UP000184513"/>
    </source>
</evidence>
<keyword evidence="1" id="KW-0812">Transmembrane</keyword>
<dbReference type="OrthoDB" id="9777755at2"/>
<reference evidence="3 4" key="1">
    <citation type="submission" date="2016-11" db="EMBL/GenBank/DDBJ databases">
        <authorList>
            <person name="Jaros S."/>
            <person name="Januszkiewicz K."/>
            <person name="Wedrychowicz H."/>
        </authorList>
    </citation>
    <scope>NUCLEOTIDE SEQUENCE [LARGE SCALE GENOMIC DNA]</scope>
    <source>
        <strain evidence="3 4">CGMCC 1.6102</strain>
    </source>
</reference>
<evidence type="ECO:0000313" key="3">
    <source>
        <dbReference type="EMBL" id="SHM79711.1"/>
    </source>
</evidence>
<feature type="transmembrane region" description="Helical" evidence="1">
    <location>
        <begin position="114"/>
        <end position="131"/>
    </location>
</feature>
<dbReference type="Pfam" id="PF02517">
    <property type="entry name" value="Rce1-like"/>
    <property type="match status" value="1"/>
</dbReference>
<feature type="transmembrane region" description="Helical" evidence="1">
    <location>
        <begin position="152"/>
        <end position="173"/>
    </location>
</feature>
<dbReference type="GO" id="GO:0006508">
    <property type="term" value="P:proteolysis"/>
    <property type="evidence" value="ECO:0007669"/>
    <property type="project" value="UniProtKB-KW"/>
</dbReference>
<evidence type="ECO:0000259" key="2">
    <source>
        <dbReference type="Pfam" id="PF02517"/>
    </source>
</evidence>
<dbReference type="PANTHER" id="PTHR35797:SF1">
    <property type="entry name" value="PROTEASE"/>
    <property type="match status" value="1"/>
</dbReference>
<keyword evidence="1" id="KW-0472">Membrane</keyword>
<keyword evidence="4" id="KW-1185">Reference proteome</keyword>
<evidence type="ECO:0000256" key="1">
    <source>
        <dbReference type="SAM" id="Phobius"/>
    </source>
</evidence>